<dbReference type="InterPro" id="IPR008920">
    <property type="entry name" value="TF_FadR/GntR_C"/>
</dbReference>
<dbReference type="SUPFAM" id="SSF46785">
    <property type="entry name" value="Winged helix' DNA-binding domain"/>
    <property type="match status" value="1"/>
</dbReference>
<feature type="domain" description="HTH gntR-type" evidence="4">
    <location>
        <begin position="2"/>
        <end position="69"/>
    </location>
</feature>
<dbReference type="GO" id="GO:0043565">
    <property type="term" value="F:sequence-specific DNA binding"/>
    <property type="evidence" value="ECO:0007669"/>
    <property type="project" value="InterPro"/>
</dbReference>
<dbReference type="EMBL" id="LT629701">
    <property type="protein sequence ID" value="SDN43754.1"/>
    <property type="molecule type" value="Genomic_DNA"/>
</dbReference>
<dbReference type="SUPFAM" id="SSF48008">
    <property type="entry name" value="GntR ligand-binding domain-like"/>
    <property type="match status" value="1"/>
</dbReference>
<evidence type="ECO:0000256" key="2">
    <source>
        <dbReference type="ARBA" id="ARBA00023125"/>
    </source>
</evidence>
<keyword evidence="1" id="KW-0805">Transcription regulation</keyword>
<dbReference type="PANTHER" id="PTHR43537:SF24">
    <property type="entry name" value="GLUCONATE OPERON TRANSCRIPTIONAL REPRESSOR"/>
    <property type="match status" value="1"/>
</dbReference>
<dbReference type="InterPro" id="IPR000485">
    <property type="entry name" value="AsnC-type_HTH_dom"/>
</dbReference>
<evidence type="ECO:0000313" key="5">
    <source>
        <dbReference type="EMBL" id="SDN43754.1"/>
    </source>
</evidence>
<dbReference type="SMART" id="SM00895">
    <property type="entry name" value="FCD"/>
    <property type="match status" value="1"/>
</dbReference>
<dbReference type="AlphaFoldDB" id="A0A1H0BDM1"/>
<dbReference type="RefSeq" id="WP_030426840.1">
    <property type="nucleotide sequence ID" value="NZ_JOEF01000001.1"/>
</dbReference>
<protein>
    <submittedName>
        <fullName evidence="5">DNA-binding transcriptional regulator, GntR family</fullName>
    </submittedName>
</protein>
<keyword evidence="2 5" id="KW-0238">DNA-binding</keyword>
<keyword evidence="6" id="KW-1185">Reference proteome</keyword>
<dbReference type="Proteomes" id="UP000183376">
    <property type="component" value="Chromosome I"/>
</dbReference>
<dbReference type="PRINTS" id="PR00035">
    <property type="entry name" value="HTHGNTR"/>
</dbReference>
<dbReference type="SMART" id="SM00345">
    <property type="entry name" value="HTH_GNTR"/>
    <property type="match status" value="1"/>
</dbReference>
<organism evidence="5 6">
    <name type="scientific">Allokutzneria albata</name>
    <name type="common">Kibdelosporangium albatum</name>
    <dbReference type="NCBI Taxonomy" id="211114"/>
    <lineage>
        <taxon>Bacteria</taxon>
        <taxon>Bacillati</taxon>
        <taxon>Actinomycetota</taxon>
        <taxon>Actinomycetes</taxon>
        <taxon>Pseudonocardiales</taxon>
        <taxon>Pseudonocardiaceae</taxon>
        <taxon>Allokutzneria</taxon>
    </lineage>
</organism>
<proteinExistence type="predicted"/>
<evidence type="ECO:0000256" key="1">
    <source>
        <dbReference type="ARBA" id="ARBA00023015"/>
    </source>
</evidence>
<dbReference type="Pfam" id="PF00392">
    <property type="entry name" value="GntR"/>
    <property type="match status" value="1"/>
</dbReference>
<evidence type="ECO:0000259" key="4">
    <source>
        <dbReference type="PROSITE" id="PS50949"/>
    </source>
</evidence>
<dbReference type="InterPro" id="IPR000524">
    <property type="entry name" value="Tscrpt_reg_HTH_GntR"/>
</dbReference>
<dbReference type="eggNOG" id="COG1802">
    <property type="taxonomic scope" value="Bacteria"/>
</dbReference>
<dbReference type="STRING" id="211114.SAMN04489726_6615"/>
<accession>A0A1H0BDM1</accession>
<dbReference type="PRINTS" id="PR00033">
    <property type="entry name" value="HTHASNC"/>
</dbReference>
<dbReference type="InterPro" id="IPR036390">
    <property type="entry name" value="WH_DNA-bd_sf"/>
</dbReference>
<dbReference type="Gene3D" id="1.20.120.530">
    <property type="entry name" value="GntR ligand-binding domain-like"/>
    <property type="match status" value="1"/>
</dbReference>
<reference evidence="5 6" key="1">
    <citation type="submission" date="2016-10" db="EMBL/GenBank/DDBJ databases">
        <authorList>
            <person name="de Groot N.N."/>
        </authorList>
    </citation>
    <scope>NUCLEOTIDE SEQUENCE [LARGE SCALE GENOMIC DNA]</scope>
    <source>
        <strain evidence="5 6">DSM 44149</strain>
    </source>
</reference>
<dbReference type="PANTHER" id="PTHR43537">
    <property type="entry name" value="TRANSCRIPTIONAL REGULATOR, GNTR FAMILY"/>
    <property type="match status" value="1"/>
</dbReference>
<dbReference type="InterPro" id="IPR036388">
    <property type="entry name" value="WH-like_DNA-bd_sf"/>
</dbReference>
<dbReference type="GO" id="GO:0003700">
    <property type="term" value="F:DNA-binding transcription factor activity"/>
    <property type="evidence" value="ECO:0007669"/>
    <property type="project" value="InterPro"/>
</dbReference>
<sequence length="213" mass="23972">MALAAEKAYEVVRTAILDGSYPPGERLGEVELAEALGISRTPIREALRRLEVEGLVEVLPHRGARVASWSREDLDEIYELRILLESFAAARAASRISDGELHRMDELREEMTRAVHSGDVERIAACNAEFHGIIRRAASSTRLVTMLNAVIQLPLVLQTFHRYTHEDLQRSVAHHSELVHAFRARDPAWAESVMRSHVLAARRVLAGRSRDEE</sequence>
<keyword evidence="3" id="KW-0804">Transcription</keyword>
<dbReference type="InterPro" id="IPR011711">
    <property type="entry name" value="GntR_C"/>
</dbReference>
<gene>
    <name evidence="5" type="ORF">SAMN04489726_6615</name>
</gene>
<dbReference type="CDD" id="cd07377">
    <property type="entry name" value="WHTH_GntR"/>
    <property type="match status" value="1"/>
</dbReference>
<dbReference type="Pfam" id="PF07729">
    <property type="entry name" value="FCD"/>
    <property type="match status" value="1"/>
</dbReference>
<evidence type="ECO:0000313" key="6">
    <source>
        <dbReference type="Proteomes" id="UP000183376"/>
    </source>
</evidence>
<name>A0A1H0BDM1_ALLAB</name>
<dbReference type="OrthoDB" id="8664638at2"/>
<dbReference type="Gene3D" id="1.10.10.10">
    <property type="entry name" value="Winged helix-like DNA-binding domain superfamily/Winged helix DNA-binding domain"/>
    <property type="match status" value="1"/>
</dbReference>
<evidence type="ECO:0000256" key="3">
    <source>
        <dbReference type="ARBA" id="ARBA00023163"/>
    </source>
</evidence>
<dbReference type="PROSITE" id="PS50949">
    <property type="entry name" value="HTH_GNTR"/>
    <property type="match status" value="1"/>
</dbReference>